<sequence>MDTFKRQWIGIVLGILALFVALGGPAVASSTAKAAGKLITSKQIKDGTIQTKDISPTARNALKGQTGPAGPPGPAGAQGPQGEPGPAGSIQDAPAGGDLTGTYPNPQLGPQSVGLPELGTIPAVRVTGTASAIPNNVSGGTVVNWGSGITFETGGDLFDAAEGTRLVAPVTGIYQATATLGFNSNATGTRSVNIAINDLNTSPACFDRDQATSDGSTFVHVSCPVRLLAGEFVTVRATQTSGAALGFSGFDSASLTWIGRAS</sequence>
<dbReference type="Gene3D" id="2.60.120.40">
    <property type="match status" value="1"/>
</dbReference>
<evidence type="ECO:0000256" key="1">
    <source>
        <dbReference type="SAM" id="MobiDB-lite"/>
    </source>
</evidence>
<gene>
    <name evidence="2" type="ORF">ACFPKY_21170</name>
</gene>
<evidence type="ECO:0000313" key="3">
    <source>
        <dbReference type="Proteomes" id="UP001595956"/>
    </source>
</evidence>
<dbReference type="InterPro" id="IPR008983">
    <property type="entry name" value="Tumour_necrosis_fac-like_dom"/>
</dbReference>
<proteinExistence type="predicted"/>
<dbReference type="Proteomes" id="UP001595956">
    <property type="component" value="Unassembled WGS sequence"/>
</dbReference>
<keyword evidence="3" id="KW-1185">Reference proteome</keyword>
<feature type="compositionally biased region" description="Low complexity" evidence="1">
    <location>
        <begin position="75"/>
        <end position="88"/>
    </location>
</feature>
<evidence type="ECO:0008006" key="4">
    <source>
        <dbReference type="Google" id="ProtNLM"/>
    </source>
</evidence>
<comment type="caution">
    <text evidence="2">The sequence shown here is derived from an EMBL/GenBank/DDBJ whole genome shotgun (WGS) entry which is preliminary data.</text>
</comment>
<evidence type="ECO:0000313" key="2">
    <source>
        <dbReference type="EMBL" id="MFC5495633.1"/>
    </source>
</evidence>
<feature type="region of interest" description="Disordered" evidence="1">
    <location>
        <begin position="59"/>
        <end position="116"/>
    </location>
</feature>
<dbReference type="RefSeq" id="WP_345182042.1">
    <property type="nucleotide sequence ID" value="NZ_BAABFQ010000010.1"/>
</dbReference>
<accession>A0ABW0N709</accession>
<protein>
    <recommendedName>
        <fullName evidence="4">C1q domain-containing protein</fullName>
    </recommendedName>
</protein>
<reference evidence="3" key="1">
    <citation type="journal article" date="2019" name="Int. J. Syst. Evol. Microbiol.">
        <title>The Global Catalogue of Microorganisms (GCM) 10K type strain sequencing project: providing services to taxonomists for standard genome sequencing and annotation.</title>
        <authorList>
            <consortium name="The Broad Institute Genomics Platform"/>
            <consortium name="The Broad Institute Genome Sequencing Center for Infectious Disease"/>
            <person name="Wu L."/>
            <person name="Ma J."/>
        </authorList>
    </citation>
    <scope>NUCLEOTIDE SEQUENCE [LARGE SCALE GENOMIC DNA]</scope>
    <source>
        <strain evidence="3">KACC 13778</strain>
    </source>
</reference>
<dbReference type="EMBL" id="JBHSMD010000011">
    <property type="protein sequence ID" value="MFC5495633.1"/>
    <property type="molecule type" value="Genomic_DNA"/>
</dbReference>
<organism evidence="2 3">
    <name type="scientific">Nocardioides caricicola</name>
    <dbReference type="NCBI Taxonomy" id="634770"/>
    <lineage>
        <taxon>Bacteria</taxon>
        <taxon>Bacillati</taxon>
        <taxon>Actinomycetota</taxon>
        <taxon>Actinomycetes</taxon>
        <taxon>Propionibacteriales</taxon>
        <taxon>Nocardioidaceae</taxon>
        <taxon>Nocardioides</taxon>
    </lineage>
</organism>
<name>A0ABW0N709_9ACTN</name>